<dbReference type="Pfam" id="PF03704">
    <property type="entry name" value="BTAD"/>
    <property type="match status" value="1"/>
</dbReference>
<dbReference type="PANTHER" id="PTHR35807:SF1">
    <property type="entry name" value="TRANSCRIPTIONAL REGULATOR REDD"/>
    <property type="match status" value="1"/>
</dbReference>
<keyword evidence="5" id="KW-0804">Transcription</keyword>
<comment type="caution">
    <text evidence="8">The sequence shown here is derived from an EMBL/GenBank/DDBJ whole genome shotgun (WGS) entry which is preliminary data.</text>
</comment>
<reference evidence="8 9" key="1">
    <citation type="submission" date="2019-03" db="EMBL/GenBank/DDBJ databases">
        <authorList>
            <person name="Gonzalez-Pimentel J.L."/>
        </authorList>
    </citation>
    <scope>NUCLEOTIDE SEQUENCE [LARGE SCALE GENOMIC DNA]</scope>
    <source>
        <strain evidence="8 9">JCM 31289</strain>
    </source>
</reference>
<dbReference type="InterPro" id="IPR002182">
    <property type="entry name" value="NB-ARC"/>
</dbReference>
<protein>
    <submittedName>
        <fullName evidence="8">AfsR/SARP family transcriptional regulator</fullName>
    </submittedName>
</protein>
<organism evidence="8 9">
    <name type="scientific">Streptomyces palmae</name>
    <dbReference type="NCBI Taxonomy" id="1701085"/>
    <lineage>
        <taxon>Bacteria</taxon>
        <taxon>Bacillati</taxon>
        <taxon>Actinomycetota</taxon>
        <taxon>Actinomycetes</taxon>
        <taxon>Kitasatosporales</taxon>
        <taxon>Streptomycetaceae</taxon>
        <taxon>Streptomyces</taxon>
    </lineage>
</organism>
<proteinExistence type="inferred from homology"/>
<dbReference type="InterPro" id="IPR027417">
    <property type="entry name" value="P-loop_NTPase"/>
</dbReference>
<dbReference type="InterPro" id="IPR051677">
    <property type="entry name" value="AfsR-DnrI-RedD_regulator"/>
</dbReference>
<dbReference type="PRINTS" id="PR00364">
    <property type="entry name" value="DISEASERSIST"/>
</dbReference>
<feature type="region of interest" description="Disordered" evidence="6">
    <location>
        <begin position="250"/>
        <end position="284"/>
    </location>
</feature>
<keyword evidence="9" id="KW-1185">Reference proteome</keyword>
<dbReference type="Gene3D" id="3.40.50.300">
    <property type="entry name" value="P-loop containing nucleotide triphosphate hydrolases"/>
    <property type="match status" value="1"/>
</dbReference>
<keyword evidence="4" id="KW-0238">DNA-binding</keyword>
<dbReference type="Pfam" id="PF00486">
    <property type="entry name" value="Trans_reg_C"/>
    <property type="match status" value="1"/>
</dbReference>
<dbReference type="GO" id="GO:0043531">
    <property type="term" value="F:ADP binding"/>
    <property type="evidence" value="ECO:0007669"/>
    <property type="project" value="InterPro"/>
</dbReference>
<dbReference type="SUPFAM" id="SSF52540">
    <property type="entry name" value="P-loop containing nucleoside triphosphate hydrolases"/>
    <property type="match status" value="1"/>
</dbReference>
<evidence type="ECO:0000256" key="5">
    <source>
        <dbReference type="ARBA" id="ARBA00023163"/>
    </source>
</evidence>
<keyword evidence="2" id="KW-0902">Two-component regulatory system</keyword>
<dbReference type="GO" id="GO:0006355">
    <property type="term" value="P:regulation of DNA-templated transcription"/>
    <property type="evidence" value="ECO:0007669"/>
    <property type="project" value="InterPro"/>
</dbReference>
<dbReference type="InterPro" id="IPR001867">
    <property type="entry name" value="OmpR/PhoB-type_DNA-bd"/>
</dbReference>
<dbReference type="OrthoDB" id="7628974at2"/>
<dbReference type="GO" id="GO:0000160">
    <property type="term" value="P:phosphorelay signal transduction system"/>
    <property type="evidence" value="ECO:0007669"/>
    <property type="project" value="UniProtKB-KW"/>
</dbReference>
<gene>
    <name evidence="8" type="ORF">E4099_19025</name>
</gene>
<dbReference type="EMBL" id="SRID01000181">
    <property type="protein sequence ID" value="TGB05703.1"/>
    <property type="molecule type" value="Genomic_DNA"/>
</dbReference>
<dbReference type="GO" id="GO:0003677">
    <property type="term" value="F:DNA binding"/>
    <property type="evidence" value="ECO:0007669"/>
    <property type="project" value="UniProtKB-KW"/>
</dbReference>
<dbReference type="SMART" id="SM01043">
    <property type="entry name" value="BTAD"/>
    <property type="match status" value="1"/>
</dbReference>
<evidence type="ECO:0000256" key="2">
    <source>
        <dbReference type="ARBA" id="ARBA00023012"/>
    </source>
</evidence>
<sequence length="958" mass="104867">MAGRVLGAVELAGPNGVLRSRAGKHRVLLGGLLLRANHAVSTAELIQWLWDDAPPMSAKETLYVYLMRLRKEMEREVGGSVRISTVSGAYRLEIDPRAVDVLEFRHLVQESRRAEQSGEVGAAIDMLRRAERLWRGPALFDVPSERLQRDEADRLAEERSRALERWVDLELARGRHSDLLGELRTLTGRYPLHERFWGQLMLALSRDGRQAEALECYQQARTLLIEEFGLEPGDELRALQQRILDGEVTAVSARPPVAPDEPESREPRGGAGESGATRYTGGGDGWSVQCQLPPGIADFVGRTQEAETIAGALTASGAGPTAPVVVLSGPPGVGKSALAIRVGHWLRGDFPDGQWYVHLAGTAGGEPPGDTISDLLRLSGLSPQAIPSGSAARAAALRARLTDRRVLLVVDDAVDLGQVQPLLPSTPGCAVLVTSRQRLTGLPGGHQISLDVLSARDAEQLLAGLVGERAAAERGAAQEIVTMCGRLPLAVRIAGSRLAARPDARLAAFARRLRDRQRRLDELRVDSLGMRASMELSYLGLGVGTQTAFRRLGLLEGADFPSWVLAALIGCGESGDEEQLIERLVGTSLITPVGRDLTGEPRYRMHDLLSVYAADLAAGESSETGRAALRRLLDAFLQIGVAARSRRQRVVWDRQPDEARPIPDVLSAEQVRRLVEEPLAWDNSCRRLAVFVVERACELGWYADAAQLAGLISVTTRSAAQRIHDAIRKAAVAAGDQLVAWRTEFTQARRLVQQRSHDAFRRLTGCLEAFERLGARQEMCYALVWLSMCRMTADEDQQARAYAERALKLTREMDADDPQVLAVRDFISALATDYRLPEVIPAYQQAWRAAAWFGDLPYQWTVLHRFSIAACRVGDLEHARWAAEQGLVLSERVGEPQATAWMLLQLSRVHNERGAADAATESAARARRIFAADGDLHGEAAAAELLGELAYEREAELH</sequence>
<dbReference type="InterPro" id="IPR016032">
    <property type="entry name" value="Sig_transdc_resp-reg_C-effctor"/>
</dbReference>
<dbReference type="Proteomes" id="UP000297948">
    <property type="component" value="Unassembled WGS sequence"/>
</dbReference>
<name>A0A4Z0H582_9ACTN</name>
<accession>A0A4Z0H582</accession>
<dbReference type="InterPro" id="IPR005158">
    <property type="entry name" value="BTAD"/>
</dbReference>
<feature type="domain" description="Bacterial transcriptional activator" evidence="7">
    <location>
        <begin position="99"/>
        <end position="244"/>
    </location>
</feature>
<dbReference type="CDD" id="cd15831">
    <property type="entry name" value="BTAD"/>
    <property type="match status" value="1"/>
</dbReference>
<dbReference type="InterPro" id="IPR011990">
    <property type="entry name" value="TPR-like_helical_dom_sf"/>
</dbReference>
<evidence type="ECO:0000256" key="6">
    <source>
        <dbReference type="SAM" id="MobiDB-lite"/>
    </source>
</evidence>
<dbReference type="AlphaFoldDB" id="A0A4Z0H582"/>
<evidence type="ECO:0000256" key="4">
    <source>
        <dbReference type="ARBA" id="ARBA00023125"/>
    </source>
</evidence>
<keyword evidence="3" id="KW-0805">Transcription regulation</keyword>
<dbReference type="PANTHER" id="PTHR35807">
    <property type="entry name" value="TRANSCRIPTIONAL REGULATOR REDD-RELATED"/>
    <property type="match status" value="1"/>
</dbReference>
<evidence type="ECO:0000313" key="8">
    <source>
        <dbReference type="EMBL" id="TGB05703.1"/>
    </source>
</evidence>
<dbReference type="SUPFAM" id="SSF46894">
    <property type="entry name" value="C-terminal effector domain of the bipartite response regulators"/>
    <property type="match status" value="1"/>
</dbReference>
<dbReference type="SUPFAM" id="SSF48452">
    <property type="entry name" value="TPR-like"/>
    <property type="match status" value="2"/>
</dbReference>
<dbReference type="RefSeq" id="WP_135340296.1">
    <property type="nucleotide sequence ID" value="NZ_JBHLTX010000070.1"/>
</dbReference>
<dbReference type="Pfam" id="PF00931">
    <property type="entry name" value="NB-ARC"/>
    <property type="match status" value="1"/>
</dbReference>
<dbReference type="InterPro" id="IPR036388">
    <property type="entry name" value="WH-like_DNA-bd_sf"/>
</dbReference>
<evidence type="ECO:0000313" key="9">
    <source>
        <dbReference type="Proteomes" id="UP000297948"/>
    </source>
</evidence>
<comment type="similarity">
    <text evidence="1">Belongs to the AfsR/DnrI/RedD regulatory family.</text>
</comment>
<evidence type="ECO:0000256" key="3">
    <source>
        <dbReference type="ARBA" id="ARBA00023015"/>
    </source>
</evidence>
<dbReference type="Gene3D" id="1.10.10.10">
    <property type="entry name" value="Winged helix-like DNA-binding domain superfamily/Winged helix DNA-binding domain"/>
    <property type="match status" value="1"/>
</dbReference>
<dbReference type="Gene3D" id="1.25.40.10">
    <property type="entry name" value="Tetratricopeptide repeat domain"/>
    <property type="match status" value="2"/>
</dbReference>
<evidence type="ECO:0000259" key="7">
    <source>
        <dbReference type="SMART" id="SM01043"/>
    </source>
</evidence>
<evidence type="ECO:0000256" key="1">
    <source>
        <dbReference type="ARBA" id="ARBA00005820"/>
    </source>
</evidence>